<proteinExistence type="predicted"/>
<dbReference type="EMBL" id="JAJHJB010000031">
    <property type="protein sequence ID" value="MCC5467324.1"/>
    <property type="molecule type" value="Genomic_DNA"/>
</dbReference>
<dbReference type="Proteomes" id="UP001165492">
    <property type="component" value="Unassembled WGS sequence"/>
</dbReference>
<feature type="chain" id="PRO_5046661685" evidence="1">
    <location>
        <begin position="27"/>
        <end position="782"/>
    </location>
</feature>
<accession>A0ABS8HXU2</accession>
<dbReference type="PROSITE" id="PS51257">
    <property type="entry name" value="PROKAR_LIPOPROTEIN"/>
    <property type="match status" value="1"/>
</dbReference>
<evidence type="ECO:0000256" key="1">
    <source>
        <dbReference type="SAM" id="SignalP"/>
    </source>
</evidence>
<keyword evidence="1" id="KW-0732">Signal</keyword>
<name>A0ABS8HXU2_9FIRM</name>
<evidence type="ECO:0000313" key="2">
    <source>
        <dbReference type="EMBL" id="MCC5467324.1"/>
    </source>
</evidence>
<keyword evidence="3" id="KW-1185">Reference proteome</keyword>
<reference evidence="2" key="1">
    <citation type="submission" date="2021-11" db="EMBL/GenBank/DDBJ databases">
        <title>Description of a new species Pelosinus isolated from the bottom sediments of Lake Baikal.</title>
        <authorList>
            <person name="Zakharyuk A."/>
        </authorList>
    </citation>
    <scope>NUCLEOTIDE SEQUENCE</scope>
    <source>
        <strain evidence="2">Bkl1</strain>
    </source>
</reference>
<gene>
    <name evidence="2" type="ORF">LMF89_18475</name>
</gene>
<sequence length="782" mass="86287">MKWGKITILVLVLAFLLGGCASQTPAPTAGLSVAAPEEGMKWGLSQQLQQEGAGNSYRVMAAQGQGTMLELVAGNQGKIEYFVEVKADAAAFANIRLEFLSTQGGGRIRFAAFDNKGNLLSETSSIFTGQLPPDTAHEKWQDRRYYNNYQGGWIEETHYFSKMLADLPQAVSSDAVTYRLSVEVSEGQHALISQFTTGIDITKAVALTPSMLKYTVKQGDWLTIEADVENQSQELLENVAVRLQEPYGYGLVAVDQVTKTIARLAPGEKQRVSWQIQAQRPDSVNLNQPWSIGFRVNEVPLSSKIGVKVADTRPGKIFYVMTEDLEPIDGAGYAKAWGNANGWLDPQEFLGQMVFKAEKLNEIAEKHGAKWTHYIAWPAVKAAQWAAGQSTLGEWSKVVAAIRNSVIQESGKGHEYGIHMHSDYDPYLPSNALSYNAAVDGFWANHLKHGWAHSIEHEGNFSDYNSRTGILYQYQAIVDQLSANSSQGQLLTARAGSFDFGNGSEQEAMSTNAYKKVGLLGSSDADGNAGGITSGEYGREIYFAAADDINAPAKDLLKLGVVEFRPTPKEPIAYDSQSASIMNEKTDQGMNYFTAGSSNVKPGVHAIVGFTHAMFIMGQTDWQSLEGGQFQALDDHLAYIKESYVNKGLLTFGTASELVADYLDYYTPQLLAVYGARRSDRFGVAEYNIRILGRDIPVDANHIHSVNMKYPLYLHNSAYRISILKNGQTIYSTWGLPTPFNDILFTVDDKTAVYTVKIYHNELVAKFITQIRSLNEKIYKKN</sequence>
<dbReference type="RefSeq" id="WP_229536337.1">
    <property type="nucleotide sequence ID" value="NZ_JAJHJB010000031.1"/>
</dbReference>
<evidence type="ECO:0000313" key="3">
    <source>
        <dbReference type="Proteomes" id="UP001165492"/>
    </source>
</evidence>
<feature type="signal peptide" evidence="1">
    <location>
        <begin position="1"/>
        <end position="26"/>
    </location>
</feature>
<comment type="caution">
    <text evidence="2">The sequence shown here is derived from an EMBL/GenBank/DDBJ whole genome shotgun (WGS) entry which is preliminary data.</text>
</comment>
<protein>
    <submittedName>
        <fullName evidence="2">Uncharacterized protein</fullName>
    </submittedName>
</protein>
<organism evidence="2 3">
    <name type="scientific">Pelosinus baikalensis</name>
    <dbReference type="NCBI Taxonomy" id="2892015"/>
    <lineage>
        <taxon>Bacteria</taxon>
        <taxon>Bacillati</taxon>
        <taxon>Bacillota</taxon>
        <taxon>Negativicutes</taxon>
        <taxon>Selenomonadales</taxon>
        <taxon>Sporomusaceae</taxon>
        <taxon>Pelosinus</taxon>
    </lineage>
</organism>